<evidence type="ECO:0000313" key="2">
    <source>
        <dbReference type="Proteomes" id="UP000313359"/>
    </source>
</evidence>
<accession>A0A5C2S860</accession>
<sequence>QRDWVGKLPAIEFAINLARSESTGFAPFFLNTGRMPRAMIWDAAGPDEYPGVRAYAQKVKNAIMSAHDSILVACVKQTRDSNRRHRPAPFEAGDLVYV</sequence>
<keyword evidence="2" id="KW-1185">Reference proteome</keyword>
<dbReference type="Proteomes" id="UP000313359">
    <property type="component" value="Unassembled WGS sequence"/>
</dbReference>
<dbReference type="OrthoDB" id="3227343at2759"/>
<proteinExistence type="predicted"/>
<dbReference type="EMBL" id="ML122280">
    <property type="protein sequence ID" value="RPD57526.1"/>
    <property type="molecule type" value="Genomic_DNA"/>
</dbReference>
<dbReference type="AlphaFoldDB" id="A0A5C2S860"/>
<gene>
    <name evidence="1" type="ORF">L227DRAFT_472744</name>
</gene>
<dbReference type="STRING" id="1328759.A0A5C2S860"/>
<protein>
    <submittedName>
        <fullName evidence="1">Uncharacterized protein</fullName>
    </submittedName>
</protein>
<feature type="non-terminal residue" evidence="1">
    <location>
        <position position="1"/>
    </location>
</feature>
<organism evidence="1 2">
    <name type="scientific">Lentinus tigrinus ALCF2SS1-6</name>
    <dbReference type="NCBI Taxonomy" id="1328759"/>
    <lineage>
        <taxon>Eukaryota</taxon>
        <taxon>Fungi</taxon>
        <taxon>Dikarya</taxon>
        <taxon>Basidiomycota</taxon>
        <taxon>Agaricomycotina</taxon>
        <taxon>Agaricomycetes</taxon>
        <taxon>Polyporales</taxon>
        <taxon>Polyporaceae</taxon>
        <taxon>Lentinus</taxon>
    </lineage>
</organism>
<reference evidence="1" key="1">
    <citation type="journal article" date="2018" name="Genome Biol. Evol.">
        <title>Genomics and development of Lentinus tigrinus, a white-rot wood-decaying mushroom with dimorphic fruiting bodies.</title>
        <authorList>
            <person name="Wu B."/>
            <person name="Xu Z."/>
            <person name="Knudson A."/>
            <person name="Carlson A."/>
            <person name="Chen N."/>
            <person name="Kovaka S."/>
            <person name="LaButti K."/>
            <person name="Lipzen A."/>
            <person name="Pennachio C."/>
            <person name="Riley R."/>
            <person name="Schakwitz W."/>
            <person name="Umezawa K."/>
            <person name="Ohm R.A."/>
            <person name="Grigoriev I.V."/>
            <person name="Nagy L.G."/>
            <person name="Gibbons J."/>
            <person name="Hibbett D."/>
        </authorList>
    </citation>
    <scope>NUCLEOTIDE SEQUENCE [LARGE SCALE GENOMIC DNA]</scope>
    <source>
        <strain evidence="1">ALCF2SS1-6</strain>
    </source>
</reference>
<feature type="non-terminal residue" evidence="1">
    <location>
        <position position="98"/>
    </location>
</feature>
<name>A0A5C2S860_9APHY</name>
<evidence type="ECO:0000313" key="1">
    <source>
        <dbReference type="EMBL" id="RPD57526.1"/>
    </source>
</evidence>